<name>A0A9D2QRY8_9FIRM</name>
<sequence>MEAVNIYTYSRIQEDMATEFENILSQRSKKLAVKVQEFAAIKTLVDLLLDINIEIKNFENFFASFTIEQIGKEFDLIKPDKDNFVLNIELKSENVGVMYVKIFIVAKGISSRYGCNSGRKGEWLIS</sequence>
<protein>
    <submittedName>
        <fullName evidence="1">Uncharacterized protein</fullName>
    </submittedName>
</protein>
<evidence type="ECO:0000313" key="2">
    <source>
        <dbReference type="Proteomes" id="UP000823892"/>
    </source>
</evidence>
<comment type="caution">
    <text evidence="1">The sequence shown here is derived from an EMBL/GenBank/DDBJ whole genome shotgun (WGS) entry which is preliminary data.</text>
</comment>
<reference evidence="1" key="2">
    <citation type="submission" date="2021-04" db="EMBL/GenBank/DDBJ databases">
        <authorList>
            <person name="Gilroy R."/>
        </authorList>
    </citation>
    <scope>NUCLEOTIDE SEQUENCE</scope>
    <source>
        <strain evidence="1">ChiBcec6-4105</strain>
    </source>
</reference>
<dbReference type="EMBL" id="DWUY01000025">
    <property type="protein sequence ID" value="HJD27624.1"/>
    <property type="molecule type" value="Genomic_DNA"/>
</dbReference>
<reference evidence="1" key="1">
    <citation type="journal article" date="2021" name="PeerJ">
        <title>Extensive microbial diversity within the chicken gut microbiome revealed by metagenomics and culture.</title>
        <authorList>
            <person name="Gilroy R."/>
            <person name="Ravi A."/>
            <person name="Getino M."/>
            <person name="Pursley I."/>
            <person name="Horton D.L."/>
            <person name="Alikhan N.F."/>
            <person name="Baker D."/>
            <person name="Gharbi K."/>
            <person name="Hall N."/>
            <person name="Watson M."/>
            <person name="Adriaenssens E.M."/>
            <person name="Foster-Nyarko E."/>
            <person name="Jarju S."/>
            <person name="Secka A."/>
            <person name="Antonio M."/>
            <person name="Oren A."/>
            <person name="Chaudhuri R.R."/>
            <person name="La Ragione R."/>
            <person name="Hildebrand F."/>
            <person name="Pallen M.J."/>
        </authorList>
    </citation>
    <scope>NUCLEOTIDE SEQUENCE</scope>
    <source>
        <strain evidence="1">ChiBcec6-4105</strain>
    </source>
</reference>
<evidence type="ECO:0000313" key="1">
    <source>
        <dbReference type="EMBL" id="HJD27624.1"/>
    </source>
</evidence>
<organism evidence="1 2">
    <name type="scientific">Candidatus Blautia avicola</name>
    <dbReference type="NCBI Taxonomy" id="2838483"/>
    <lineage>
        <taxon>Bacteria</taxon>
        <taxon>Bacillati</taxon>
        <taxon>Bacillota</taxon>
        <taxon>Clostridia</taxon>
        <taxon>Lachnospirales</taxon>
        <taxon>Lachnospiraceae</taxon>
        <taxon>Blautia</taxon>
    </lineage>
</organism>
<gene>
    <name evidence="1" type="ORF">H9914_01290</name>
</gene>
<accession>A0A9D2QRY8</accession>
<proteinExistence type="predicted"/>
<dbReference type="AlphaFoldDB" id="A0A9D2QRY8"/>
<dbReference type="Proteomes" id="UP000823892">
    <property type="component" value="Unassembled WGS sequence"/>
</dbReference>